<keyword evidence="3" id="KW-1185">Reference proteome</keyword>
<organism evidence="2 3">
    <name type="scientific">Actinoplanes oblitus</name>
    <dbReference type="NCBI Taxonomy" id="3040509"/>
    <lineage>
        <taxon>Bacteria</taxon>
        <taxon>Bacillati</taxon>
        <taxon>Actinomycetota</taxon>
        <taxon>Actinomycetes</taxon>
        <taxon>Micromonosporales</taxon>
        <taxon>Micromonosporaceae</taxon>
        <taxon>Actinoplanes</taxon>
    </lineage>
</organism>
<evidence type="ECO:0008006" key="4">
    <source>
        <dbReference type="Google" id="ProtNLM"/>
    </source>
</evidence>
<evidence type="ECO:0000256" key="1">
    <source>
        <dbReference type="SAM" id="Phobius"/>
    </source>
</evidence>
<accession>A0ABY8W3W0</accession>
<keyword evidence="1" id="KW-0812">Transmembrane</keyword>
<name>A0ABY8W3W0_9ACTN</name>
<sequence length="111" mass="12473">MASTGSDVDAIGELRGRIDRARAEMASLNPRSPRYRQLRRDVVRASGRLRDQQVRAERRAGHVRDLRLLYLVASAVCAVAGWAGTWLFFLAAGLLLVLAWFVGRLPEHAYR</sequence>
<keyword evidence="1" id="KW-0472">Membrane</keyword>
<evidence type="ECO:0000313" key="2">
    <source>
        <dbReference type="EMBL" id="WIM92554.1"/>
    </source>
</evidence>
<dbReference type="RefSeq" id="WP_284913760.1">
    <property type="nucleotide sequence ID" value="NZ_CP126980.1"/>
</dbReference>
<dbReference type="EMBL" id="CP126980">
    <property type="protein sequence ID" value="WIM92554.1"/>
    <property type="molecule type" value="Genomic_DNA"/>
</dbReference>
<reference evidence="2 3" key="1">
    <citation type="submission" date="2023-06" db="EMBL/GenBank/DDBJ databases">
        <authorList>
            <person name="Yushchuk O."/>
            <person name="Binda E."/>
            <person name="Ruckert-Reed C."/>
            <person name="Fedorenko V."/>
            <person name="Kalinowski J."/>
            <person name="Marinelli F."/>
        </authorList>
    </citation>
    <scope>NUCLEOTIDE SEQUENCE [LARGE SCALE GENOMIC DNA]</scope>
    <source>
        <strain evidence="2 3">NRRL 3884</strain>
    </source>
</reference>
<evidence type="ECO:0000313" key="3">
    <source>
        <dbReference type="Proteomes" id="UP001240150"/>
    </source>
</evidence>
<gene>
    <name evidence="2" type="ORF">ACTOB_004498</name>
</gene>
<proteinExistence type="predicted"/>
<keyword evidence="1" id="KW-1133">Transmembrane helix</keyword>
<feature type="transmembrane region" description="Helical" evidence="1">
    <location>
        <begin position="68"/>
        <end position="101"/>
    </location>
</feature>
<protein>
    <recommendedName>
        <fullName evidence="4">DUF3040 domain-containing protein</fullName>
    </recommendedName>
</protein>
<dbReference type="Proteomes" id="UP001240150">
    <property type="component" value="Chromosome"/>
</dbReference>